<dbReference type="Pfam" id="PF08284">
    <property type="entry name" value="RVP_2"/>
    <property type="match status" value="1"/>
</dbReference>
<evidence type="ECO:0000313" key="3">
    <source>
        <dbReference type="Proteomes" id="UP001331761"/>
    </source>
</evidence>
<proteinExistence type="predicted"/>
<gene>
    <name evidence="2" type="ORF">GCK32_022865</name>
</gene>
<protein>
    <recommendedName>
        <fullName evidence="4">Peptidase aspartic putative domain-containing protein</fullName>
    </recommendedName>
</protein>
<evidence type="ECO:0008006" key="4">
    <source>
        <dbReference type="Google" id="ProtNLM"/>
    </source>
</evidence>
<dbReference type="Proteomes" id="UP001331761">
    <property type="component" value="Unassembled WGS sequence"/>
</dbReference>
<dbReference type="InterPro" id="IPR001969">
    <property type="entry name" value="Aspartic_peptidase_AS"/>
</dbReference>
<reference evidence="2 3" key="1">
    <citation type="submission" date="2019-10" db="EMBL/GenBank/DDBJ databases">
        <title>Assembly and Annotation for the nematode Trichostrongylus colubriformis.</title>
        <authorList>
            <person name="Martin J."/>
        </authorList>
    </citation>
    <scope>NUCLEOTIDE SEQUENCE [LARGE SCALE GENOMIC DNA]</scope>
    <source>
        <strain evidence="2">G859</strain>
        <tissue evidence="2">Whole worm</tissue>
    </source>
</reference>
<keyword evidence="3" id="KW-1185">Reference proteome</keyword>
<accession>A0AAN8ICU0</accession>
<sequence length="234" mass="26274">MHENNHRENFTTAFPLPHRGQPTPKRTSQARVNTTSSVSEDMRHSATTLSNPVTQSPEPIYVLLDTGSDHSFIEDELVGQLKLQDVGSEELTITTFSSTKRMENCRITFLQILDQNGAPHTYKVTRVPKITETQQQYKLTGPDRRYLFEKSITLPIDSSVSNVGPQVLFDCAGLFSLLEGGFTTQLALSSELQVVPSRLGYLVTGRMQNDKMTMKLCNSLHYLASECNIFCRNL</sequence>
<dbReference type="GO" id="GO:0004190">
    <property type="term" value="F:aspartic-type endopeptidase activity"/>
    <property type="evidence" value="ECO:0007669"/>
    <property type="project" value="InterPro"/>
</dbReference>
<organism evidence="2 3">
    <name type="scientific">Trichostrongylus colubriformis</name>
    <name type="common">Black scour worm</name>
    <dbReference type="NCBI Taxonomy" id="6319"/>
    <lineage>
        <taxon>Eukaryota</taxon>
        <taxon>Metazoa</taxon>
        <taxon>Ecdysozoa</taxon>
        <taxon>Nematoda</taxon>
        <taxon>Chromadorea</taxon>
        <taxon>Rhabditida</taxon>
        <taxon>Rhabditina</taxon>
        <taxon>Rhabditomorpha</taxon>
        <taxon>Strongyloidea</taxon>
        <taxon>Trichostrongylidae</taxon>
        <taxon>Trichostrongylus</taxon>
    </lineage>
</organism>
<evidence type="ECO:0000256" key="1">
    <source>
        <dbReference type="SAM" id="MobiDB-lite"/>
    </source>
</evidence>
<evidence type="ECO:0000313" key="2">
    <source>
        <dbReference type="EMBL" id="KAK5968371.1"/>
    </source>
</evidence>
<feature type="region of interest" description="Disordered" evidence="1">
    <location>
        <begin position="1"/>
        <end position="53"/>
    </location>
</feature>
<feature type="compositionally biased region" description="Polar residues" evidence="1">
    <location>
        <begin position="24"/>
        <end position="53"/>
    </location>
</feature>
<dbReference type="PROSITE" id="PS00141">
    <property type="entry name" value="ASP_PROTEASE"/>
    <property type="match status" value="1"/>
</dbReference>
<dbReference type="EMBL" id="WIXE01021455">
    <property type="protein sequence ID" value="KAK5968371.1"/>
    <property type="molecule type" value="Genomic_DNA"/>
</dbReference>
<name>A0AAN8ICU0_TRICO</name>
<dbReference type="AlphaFoldDB" id="A0AAN8ICU0"/>
<dbReference type="GO" id="GO:0006508">
    <property type="term" value="P:proteolysis"/>
    <property type="evidence" value="ECO:0007669"/>
    <property type="project" value="InterPro"/>
</dbReference>
<comment type="caution">
    <text evidence="2">The sequence shown here is derived from an EMBL/GenBank/DDBJ whole genome shotgun (WGS) entry which is preliminary data.</text>
</comment>